<dbReference type="EMBL" id="PVZF01000019">
    <property type="protein sequence ID" value="PRY09903.1"/>
    <property type="molecule type" value="Genomic_DNA"/>
</dbReference>
<reference evidence="2 3" key="1">
    <citation type="submission" date="2018-03" db="EMBL/GenBank/DDBJ databases">
        <title>Genomic Encyclopedia of Archaeal and Bacterial Type Strains, Phase II (KMG-II): from individual species to whole genera.</title>
        <authorList>
            <person name="Goeker M."/>
        </authorList>
    </citation>
    <scope>NUCLEOTIDE SEQUENCE [LARGE SCALE GENOMIC DNA]</scope>
    <source>
        <strain evidence="2 3">DSM 19711</strain>
    </source>
</reference>
<keyword evidence="3" id="KW-1185">Reference proteome</keyword>
<comment type="caution">
    <text evidence="2">The sequence shown here is derived from an EMBL/GenBank/DDBJ whole genome shotgun (WGS) entry which is preliminary data.</text>
</comment>
<keyword evidence="1" id="KW-0812">Transmembrane</keyword>
<evidence type="ECO:0000313" key="3">
    <source>
        <dbReference type="Proteomes" id="UP000238083"/>
    </source>
</evidence>
<proteinExistence type="predicted"/>
<dbReference type="AlphaFoldDB" id="A0A2T0QWX2"/>
<accession>A0A2T0QWX2</accession>
<gene>
    <name evidence="2" type="ORF">CLV37_11911</name>
</gene>
<organism evidence="2 3">
    <name type="scientific">Kineococcus rhizosphaerae</name>
    <dbReference type="NCBI Taxonomy" id="559628"/>
    <lineage>
        <taxon>Bacteria</taxon>
        <taxon>Bacillati</taxon>
        <taxon>Actinomycetota</taxon>
        <taxon>Actinomycetes</taxon>
        <taxon>Kineosporiales</taxon>
        <taxon>Kineosporiaceae</taxon>
        <taxon>Kineococcus</taxon>
    </lineage>
</organism>
<evidence type="ECO:0000313" key="2">
    <source>
        <dbReference type="EMBL" id="PRY09903.1"/>
    </source>
</evidence>
<keyword evidence="1" id="KW-1133">Transmembrane helix</keyword>
<evidence type="ECO:0000256" key="1">
    <source>
        <dbReference type="SAM" id="Phobius"/>
    </source>
</evidence>
<protein>
    <submittedName>
        <fullName evidence="2">Uncharacterized protein</fullName>
    </submittedName>
</protein>
<name>A0A2T0QWX2_9ACTN</name>
<sequence length="62" mass="6218">MLKLLTASQIKLQQAQDHLSRQGDDTGDAVQTAAIVAGGVVVAGIVIAAITAFVNSKVGSLG</sequence>
<dbReference type="Proteomes" id="UP000238083">
    <property type="component" value="Unassembled WGS sequence"/>
</dbReference>
<keyword evidence="1" id="KW-0472">Membrane</keyword>
<feature type="transmembrane region" description="Helical" evidence="1">
    <location>
        <begin position="29"/>
        <end position="54"/>
    </location>
</feature>
<dbReference type="RefSeq" id="WP_106215433.1">
    <property type="nucleotide sequence ID" value="NZ_PVZF01000019.1"/>
</dbReference>